<accession>A0A8R1IWK9</accession>
<organism evidence="2 3">
    <name type="scientific">Caenorhabditis japonica</name>
    <dbReference type="NCBI Taxonomy" id="281687"/>
    <lineage>
        <taxon>Eukaryota</taxon>
        <taxon>Metazoa</taxon>
        <taxon>Ecdysozoa</taxon>
        <taxon>Nematoda</taxon>
        <taxon>Chromadorea</taxon>
        <taxon>Rhabditida</taxon>
        <taxon>Rhabditina</taxon>
        <taxon>Rhabditomorpha</taxon>
        <taxon>Rhabditoidea</taxon>
        <taxon>Rhabditidae</taxon>
        <taxon>Peloderinae</taxon>
        <taxon>Caenorhabditis</taxon>
    </lineage>
</organism>
<protein>
    <submittedName>
        <fullName evidence="2">Uncharacterized protein</fullName>
    </submittedName>
</protein>
<evidence type="ECO:0000256" key="1">
    <source>
        <dbReference type="SAM" id="MobiDB-lite"/>
    </source>
</evidence>
<name>A0A8R1IWK9_CAEJA</name>
<reference evidence="3" key="1">
    <citation type="submission" date="2010-08" db="EMBL/GenBank/DDBJ databases">
        <authorList>
            <consortium name="Caenorhabditis japonica Sequencing Consortium"/>
            <person name="Wilson R.K."/>
        </authorList>
    </citation>
    <scope>NUCLEOTIDE SEQUENCE [LARGE SCALE GENOMIC DNA]</scope>
    <source>
        <strain evidence="3">DF5081</strain>
    </source>
</reference>
<reference evidence="2" key="2">
    <citation type="submission" date="2022-06" db="UniProtKB">
        <authorList>
            <consortium name="EnsemblMetazoa"/>
        </authorList>
    </citation>
    <scope>IDENTIFICATION</scope>
    <source>
        <strain evidence="2">DF5081</strain>
    </source>
</reference>
<evidence type="ECO:0000313" key="3">
    <source>
        <dbReference type="Proteomes" id="UP000005237"/>
    </source>
</evidence>
<keyword evidence="3" id="KW-1185">Reference proteome</keyword>
<evidence type="ECO:0000313" key="2">
    <source>
        <dbReference type="EnsemblMetazoa" id="CJA42584.1"/>
    </source>
</evidence>
<dbReference type="EnsemblMetazoa" id="CJA42584.1">
    <property type="protein sequence ID" value="CJA42584.1"/>
    <property type="gene ID" value="WBGene00218432"/>
</dbReference>
<dbReference type="Proteomes" id="UP000005237">
    <property type="component" value="Unassembled WGS sequence"/>
</dbReference>
<sequence>MMSSSPIGTFKQPFTAAGTSKDRVDVLTSRNEKVRPHLKSAYATEMTDLLSPTGNEENLSPSTDPAKGNVRVQELMRRPMDI</sequence>
<proteinExistence type="predicted"/>
<dbReference type="AlphaFoldDB" id="A0A8R1IWK9"/>
<feature type="region of interest" description="Disordered" evidence="1">
    <location>
        <begin position="1"/>
        <end position="22"/>
    </location>
</feature>